<evidence type="ECO:0000256" key="7">
    <source>
        <dbReference type="ARBA" id="ARBA00022833"/>
    </source>
</evidence>
<organism evidence="11 12">
    <name type="scientific">Hyalomma marginatum</name>
    <dbReference type="NCBI Taxonomy" id="34627"/>
    <lineage>
        <taxon>Eukaryota</taxon>
        <taxon>Metazoa</taxon>
        <taxon>Ecdysozoa</taxon>
        <taxon>Arthropoda</taxon>
        <taxon>Chelicerata</taxon>
        <taxon>Arachnida</taxon>
        <taxon>Acari</taxon>
        <taxon>Parasitiformes</taxon>
        <taxon>Ixodida</taxon>
        <taxon>Ixodoidea</taxon>
        <taxon>Ixodidae</taxon>
        <taxon>Hyalomminae</taxon>
        <taxon>Hyalomma</taxon>
    </lineage>
</organism>
<dbReference type="GO" id="GO:1900376">
    <property type="term" value="P:regulation of secondary metabolite biosynthetic process"/>
    <property type="evidence" value="ECO:0007669"/>
    <property type="project" value="TreeGrafter"/>
</dbReference>
<dbReference type="Proteomes" id="UP000837675">
    <property type="component" value="Unassembled WGS sequence"/>
</dbReference>
<accession>A0A8S4C303</accession>
<protein>
    <submittedName>
        <fullName evidence="11">Transcriptional repressor</fullName>
    </submittedName>
</protein>
<dbReference type="Pfam" id="PF01475">
    <property type="entry name" value="FUR"/>
    <property type="match status" value="1"/>
</dbReference>
<dbReference type="InterPro" id="IPR043135">
    <property type="entry name" value="Fur_C"/>
</dbReference>
<dbReference type="InterPro" id="IPR036390">
    <property type="entry name" value="WH_DNA-bd_sf"/>
</dbReference>
<dbReference type="GO" id="GO:0045892">
    <property type="term" value="P:negative regulation of DNA-templated transcription"/>
    <property type="evidence" value="ECO:0007669"/>
    <property type="project" value="TreeGrafter"/>
</dbReference>
<keyword evidence="7" id="KW-0862">Zinc</keyword>
<evidence type="ECO:0000256" key="6">
    <source>
        <dbReference type="ARBA" id="ARBA00022723"/>
    </source>
</evidence>
<dbReference type="InterPro" id="IPR036388">
    <property type="entry name" value="WH-like_DNA-bd_sf"/>
</dbReference>
<dbReference type="AlphaFoldDB" id="A0A8S4C303"/>
<dbReference type="FunFam" id="1.10.10.10:FF:000051">
    <property type="entry name" value="Fur family transcriptional regulator"/>
    <property type="match status" value="1"/>
</dbReference>
<keyword evidence="12" id="KW-1185">Reference proteome</keyword>
<dbReference type="Gene3D" id="1.10.10.10">
    <property type="entry name" value="Winged helix-like DNA-binding domain superfamily/Winged helix DNA-binding domain"/>
    <property type="match status" value="1"/>
</dbReference>
<evidence type="ECO:0000256" key="3">
    <source>
        <dbReference type="ARBA" id="ARBA00011738"/>
    </source>
</evidence>
<keyword evidence="4" id="KW-0963">Cytoplasm</keyword>
<keyword evidence="5" id="KW-0678">Repressor</keyword>
<dbReference type="EMBL" id="CAJVAF010000337">
    <property type="protein sequence ID" value="CAG7598860.1"/>
    <property type="molecule type" value="Genomic_DNA"/>
</dbReference>
<comment type="subunit">
    <text evidence="3">Homodimer.</text>
</comment>
<dbReference type="SUPFAM" id="SSF46785">
    <property type="entry name" value="Winged helix' DNA-binding domain"/>
    <property type="match status" value="1"/>
</dbReference>
<evidence type="ECO:0000313" key="12">
    <source>
        <dbReference type="Proteomes" id="UP000837675"/>
    </source>
</evidence>
<proteinExistence type="inferred from homology"/>
<dbReference type="GO" id="GO:0000976">
    <property type="term" value="F:transcription cis-regulatory region binding"/>
    <property type="evidence" value="ECO:0007669"/>
    <property type="project" value="TreeGrafter"/>
</dbReference>
<evidence type="ECO:0000256" key="10">
    <source>
        <dbReference type="ARBA" id="ARBA00023163"/>
    </source>
</evidence>
<dbReference type="GO" id="GO:0005829">
    <property type="term" value="C:cytosol"/>
    <property type="evidence" value="ECO:0007669"/>
    <property type="project" value="TreeGrafter"/>
</dbReference>
<evidence type="ECO:0000256" key="5">
    <source>
        <dbReference type="ARBA" id="ARBA00022491"/>
    </source>
</evidence>
<evidence type="ECO:0000256" key="9">
    <source>
        <dbReference type="ARBA" id="ARBA00023125"/>
    </source>
</evidence>
<dbReference type="InterPro" id="IPR002481">
    <property type="entry name" value="FUR"/>
</dbReference>
<keyword evidence="6" id="KW-0479">Metal-binding</keyword>
<evidence type="ECO:0000256" key="1">
    <source>
        <dbReference type="ARBA" id="ARBA00004496"/>
    </source>
</evidence>
<dbReference type="GO" id="GO:0008270">
    <property type="term" value="F:zinc ion binding"/>
    <property type="evidence" value="ECO:0007669"/>
    <property type="project" value="TreeGrafter"/>
</dbReference>
<dbReference type="Gene3D" id="3.30.1490.190">
    <property type="match status" value="1"/>
</dbReference>
<comment type="caution">
    <text evidence="11">The sequence shown here is derived from an EMBL/GenBank/DDBJ whole genome shotgun (WGS) entry which is preliminary data.</text>
</comment>
<reference evidence="11" key="1">
    <citation type="submission" date="2021-06" db="EMBL/GenBank/DDBJ databases">
        <authorList>
            <person name="Nardi T."/>
            <person name="Nardi T."/>
        </authorList>
    </citation>
    <scope>NUCLEOTIDE SEQUENCE</scope>
</reference>
<dbReference type="PANTHER" id="PTHR33202">
    <property type="entry name" value="ZINC UPTAKE REGULATION PROTEIN"/>
    <property type="match status" value="1"/>
</dbReference>
<evidence type="ECO:0000256" key="4">
    <source>
        <dbReference type="ARBA" id="ARBA00022490"/>
    </source>
</evidence>
<evidence type="ECO:0000256" key="2">
    <source>
        <dbReference type="ARBA" id="ARBA00007957"/>
    </source>
</evidence>
<name>A0A8S4C303_9ACAR</name>
<evidence type="ECO:0000313" key="11">
    <source>
        <dbReference type="EMBL" id="CAG7598860.1"/>
    </source>
</evidence>
<comment type="similarity">
    <text evidence="2">Belongs to the Fur family.</text>
</comment>
<dbReference type="CDD" id="cd07153">
    <property type="entry name" value="Fur_like"/>
    <property type="match status" value="1"/>
</dbReference>
<dbReference type="PANTHER" id="PTHR33202:SF2">
    <property type="entry name" value="FERRIC UPTAKE REGULATION PROTEIN"/>
    <property type="match status" value="1"/>
</dbReference>
<dbReference type="GO" id="GO:0003700">
    <property type="term" value="F:DNA-binding transcription factor activity"/>
    <property type="evidence" value="ECO:0007669"/>
    <property type="project" value="InterPro"/>
</dbReference>
<keyword evidence="10" id="KW-0804">Transcription</keyword>
<keyword evidence="8" id="KW-0805">Transcription regulation</keyword>
<sequence length="139" mass="15821">MASKLELICQAANIKMTPQRKVIAEVISNSSDHPDVEEIYKRANLIDPNISLATAYRTVSLLELHNMLKKLEIGDGKARYEANYSNTKHHHHLIDVDSGEILEFADEELEQLKEKIAKKLGYELIDHKLELYGKKIKPG</sequence>
<comment type="subcellular location">
    <subcellularLocation>
        <location evidence="1">Cytoplasm</location>
    </subcellularLocation>
</comment>
<gene>
    <name evidence="11" type="ORF">MHYMCMPASI_01050</name>
</gene>
<evidence type="ECO:0000256" key="8">
    <source>
        <dbReference type="ARBA" id="ARBA00023015"/>
    </source>
</evidence>
<keyword evidence="9" id="KW-0238">DNA-binding</keyword>